<dbReference type="AlphaFoldDB" id="A0A384K095"/>
<sequence length="380" mass="43252">MTSSSNPFVLSRPISSPYASLIARRRPAPAPAPVDVDFTVRLSVWKRGSCQTNSHLANHIRYILQEIDGRGENSNPWTVTALPRSTYPVGPLPQPIQADISCRSMEILLSEPSSLEDAYEDRMELVNWLFRHFRAFMSNQDYVESIYSDRLIGFALNYPSIPNGETSYIRLNVQEFHLPEIKEWEKIKTEFVRTKFYHGPLLALDRVAEVVKAYKEMIQEIPNDTFPDIYAKIGLAATKAAAGVLPDLMEKHSLLKDIDRSTVDDLIYRYTPPVVRCMEEVLDALENMAMDTKSREPCPRQTYDVLSKIYQLKRKTPALTAMLMFLADKKAQQKFIWGTAADLIVFSGIILCAAPVTAGFYSPTAFQLMSSFFFRKRKTI</sequence>
<protein>
    <submittedName>
        <fullName evidence="2">Uncharacterized protein</fullName>
    </submittedName>
</protein>
<name>A0A384K095_BOTFB</name>
<evidence type="ECO:0000256" key="1">
    <source>
        <dbReference type="SAM" id="Phobius"/>
    </source>
</evidence>
<dbReference type="OrthoDB" id="3538303at2759"/>
<dbReference type="VEuPathDB" id="FungiDB:Bcin12g05910"/>
<keyword evidence="1" id="KW-0812">Transmembrane</keyword>
<dbReference type="KEGG" id="bfu:BCIN_12g05910"/>
<feature type="transmembrane region" description="Helical" evidence="1">
    <location>
        <begin position="335"/>
        <end position="361"/>
    </location>
</feature>
<dbReference type="GeneID" id="5431748"/>
<evidence type="ECO:0000313" key="2">
    <source>
        <dbReference type="EMBL" id="ATZ56054.1"/>
    </source>
</evidence>
<organism evidence="2 3">
    <name type="scientific">Botryotinia fuckeliana (strain B05.10)</name>
    <name type="common">Noble rot fungus</name>
    <name type="synonym">Botrytis cinerea</name>
    <dbReference type="NCBI Taxonomy" id="332648"/>
    <lineage>
        <taxon>Eukaryota</taxon>
        <taxon>Fungi</taxon>
        <taxon>Dikarya</taxon>
        <taxon>Ascomycota</taxon>
        <taxon>Pezizomycotina</taxon>
        <taxon>Leotiomycetes</taxon>
        <taxon>Helotiales</taxon>
        <taxon>Sclerotiniaceae</taxon>
        <taxon>Botrytis</taxon>
    </lineage>
</organism>
<reference evidence="2 3" key="2">
    <citation type="journal article" date="2012" name="Eukaryot. Cell">
        <title>Genome update of Botrytis cinerea strains B05.10 and T4.</title>
        <authorList>
            <person name="Staats M."/>
            <person name="van Kan J.A."/>
        </authorList>
    </citation>
    <scope>NUCLEOTIDE SEQUENCE [LARGE SCALE GENOMIC DNA]</scope>
    <source>
        <strain evidence="2 3">B05.10</strain>
    </source>
</reference>
<evidence type="ECO:0000313" key="3">
    <source>
        <dbReference type="Proteomes" id="UP000001798"/>
    </source>
</evidence>
<reference evidence="2 3" key="1">
    <citation type="journal article" date="2011" name="PLoS Genet.">
        <title>Genomic analysis of the necrotrophic fungal pathogens Sclerotinia sclerotiorum and Botrytis cinerea.</title>
        <authorList>
            <person name="Amselem J."/>
            <person name="Cuomo C.A."/>
            <person name="van Kan J.A."/>
            <person name="Viaud M."/>
            <person name="Benito E.P."/>
            <person name="Couloux A."/>
            <person name="Coutinho P.M."/>
            <person name="de Vries R.P."/>
            <person name="Dyer P.S."/>
            <person name="Fillinger S."/>
            <person name="Fournier E."/>
            <person name="Gout L."/>
            <person name="Hahn M."/>
            <person name="Kohn L."/>
            <person name="Lapalu N."/>
            <person name="Plummer K.M."/>
            <person name="Pradier J.M."/>
            <person name="Quevillon E."/>
            <person name="Sharon A."/>
            <person name="Simon A."/>
            <person name="ten Have A."/>
            <person name="Tudzynski B."/>
            <person name="Tudzynski P."/>
            <person name="Wincker P."/>
            <person name="Andrew M."/>
            <person name="Anthouard V."/>
            <person name="Beever R.E."/>
            <person name="Beffa R."/>
            <person name="Benoit I."/>
            <person name="Bouzid O."/>
            <person name="Brault B."/>
            <person name="Chen Z."/>
            <person name="Choquer M."/>
            <person name="Collemare J."/>
            <person name="Cotton P."/>
            <person name="Danchin E.G."/>
            <person name="Da Silva C."/>
            <person name="Gautier A."/>
            <person name="Giraud C."/>
            <person name="Giraud T."/>
            <person name="Gonzalez C."/>
            <person name="Grossetete S."/>
            <person name="Guldener U."/>
            <person name="Henrissat B."/>
            <person name="Howlett B.J."/>
            <person name="Kodira C."/>
            <person name="Kretschmer M."/>
            <person name="Lappartient A."/>
            <person name="Leroch M."/>
            <person name="Levis C."/>
            <person name="Mauceli E."/>
            <person name="Neuveglise C."/>
            <person name="Oeser B."/>
            <person name="Pearson M."/>
            <person name="Poulain J."/>
            <person name="Poussereau N."/>
            <person name="Quesneville H."/>
            <person name="Rascle C."/>
            <person name="Schumacher J."/>
            <person name="Segurens B."/>
            <person name="Sexton A."/>
            <person name="Silva E."/>
            <person name="Sirven C."/>
            <person name="Soanes D.M."/>
            <person name="Talbot N.J."/>
            <person name="Templeton M."/>
            <person name="Yandava C."/>
            <person name="Yarden O."/>
            <person name="Zeng Q."/>
            <person name="Rollins J.A."/>
            <person name="Lebrun M.H."/>
            <person name="Dickman M."/>
        </authorList>
    </citation>
    <scope>NUCLEOTIDE SEQUENCE [LARGE SCALE GENOMIC DNA]</scope>
    <source>
        <strain evidence="2 3">B05.10</strain>
    </source>
</reference>
<dbReference type="RefSeq" id="XP_024552353.1">
    <property type="nucleotide sequence ID" value="XM_024696542.1"/>
</dbReference>
<accession>A0A384K095</accession>
<keyword evidence="1" id="KW-0472">Membrane</keyword>
<gene>
    <name evidence="2" type="ORF">BCIN_12g05910</name>
</gene>
<keyword evidence="3" id="KW-1185">Reference proteome</keyword>
<proteinExistence type="predicted"/>
<dbReference type="EMBL" id="CP009816">
    <property type="protein sequence ID" value="ATZ56054.1"/>
    <property type="molecule type" value="Genomic_DNA"/>
</dbReference>
<reference evidence="2 3" key="3">
    <citation type="journal article" date="2017" name="Mol. Plant Pathol.">
        <title>A gapless genome sequence of the fungus Botrytis cinerea.</title>
        <authorList>
            <person name="Van Kan J.A."/>
            <person name="Stassen J.H."/>
            <person name="Mosbach A."/>
            <person name="Van Der Lee T.A."/>
            <person name="Faino L."/>
            <person name="Farmer A.D."/>
            <person name="Papasotiriou D.G."/>
            <person name="Zhou S."/>
            <person name="Seidl M.F."/>
            <person name="Cottam E."/>
            <person name="Edel D."/>
            <person name="Hahn M."/>
            <person name="Schwartz D.C."/>
            <person name="Dietrich R.A."/>
            <person name="Widdison S."/>
            <person name="Scalliet G."/>
        </authorList>
    </citation>
    <scope>NUCLEOTIDE SEQUENCE [LARGE SCALE GENOMIC DNA]</scope>
    <source>
        <strain evidence="2 3">B05.10</strain>
    </source>
</reference>
<keyword evidence="1" id="KW-1133">Transmembrane helix</keyword>
<dbReference type="Proteomes" id="UP000001798">
    <property type="component" value="Chromosome 12"/>
</dbReference>